<dbReference type="InterPro" id="IPR028889">
    <property type="entry name" value="USP"/>
</dbReference>
<dbReference type="PROSITE" id="PS00973">
    <property type="entry name" value="USP_2"/>
    <property type="match status" value="1"/>
</dbReference>
<dbReference type="InterPro" id="IPR050185">
    <property type="entry name" value="Ub_carboxyl-term_hydrolase"/>
</dbReference>
<dbReference type="SUPFAM" id="SSF54001">
    <property type="entry name" value="Cysteine proteinases"/>
    <property type="match status" value="1"/>
</dbReference>
<evidence type="ECO:0000256" key="4">
    <source>
        <dbReference type="ARBA" id="ARBA00022670"/>
    </source>
</evidence>
<dbReference type="PANTHER" id="PTHR21646">
    <property type="entry name" value="UBIQUITIN CARBOXYL-TERMINAL HYDROLASE"/>
    <property type="match status" value="1"/>
</dbReference>
<evidence type="ECO:0000313" key="9">
    <source>
        <dbReference type="EMBL" id="QHS88409.1"/>
    </source>
</evidence>
<keyword evidence="5" id="KW-0833">Ubl conjugation pathway</keyword>
<dbReference type="InterPro" id="IPR038765">
    <property type="entry name" value="Papain-like_cys_pep_sf"/>
</dbReference>
<dbReference type="EMBL" id="MN739096">
    <property type="protein sequence ID" value="QHS88409.1"/>
    <property type="molecule type" value="Genomic_DNA"/>
</dbReference>
<proteinExistence type="inferred from homology"/>
<dbReference type="InterPro" id="IPR018200">
    <property type="entry name" value="USP_CS"/>
</dbReference>
<dbReference type="InterPro" id="IPR001394">
    <property type="entry name" value="Peptidase_C19_UCH"/>
</dbReference>
<evidence type="ECO:0000256" key="7">
    <source>
        <dbReference type="ARBA" id="ARBA00022807"/>
    </source>
</evidence>
<dbReference type="EC" id="3.4.19.12" evidence="3"/>
<protein>
    <recommendedName>
        <fullName evidence="3">ubiquitinyl hydrolase 1</fullName>
        <ecNumber evidence="3">3.4.19.12</ecNumber>
    </recommendedName>
</protein>
<dbReference type="PROSITE" id="PS50235">
    <property type="entry name" value="USP_3"/>
    <property type="match status" value="1"/>
</dbReference>
<comment type="similarity">
    <text evidence="2">Belongs to the peptidase C19 family.</text>
</comment>
<reference evidence="9" key="1">
    <citation type="journal article" date="2020" name="Nature">
        <title>Giant virus diversity and host interactions through global metagenomics.</title>
        <authorList>
            <person name="Schulz F."/>
            <person name="Roux S."/>
            <person name="Paez-Espino D."/>
            <person name="Jungbluth S."/>
            <person name="Walsh D.A."/>
            <person name="Denef V.J."/>
            <person name="McMahon K.D."/>
            <person name="Konstantinidis K.T."/>
            <person name="Eloe-Fadrosh E.A."/>
            <person name="Kyrpides N.C."/>
            <person name="Woyke T."/>
        </authorList>
    </citation>
    <scope>NUCLEOTIDE SEQUENCE</scope>
    <source>
        <strain evidence="9">GVMAG-M-3300010158-55</strain>
    </source>
</reference>
<evidence type="ECO:0000256" key="6">
    <source>
        <dbReference type="ARBA" id="ARBA00022801"/>
    </source>
</evidence>
<dbReference type="PANTHER" id="PTHR21646:SF24">
    <property type="entry name" value="UBIQUITIN CARBOXYL-TERMINAL HYDROLASE"/>
    <property type="match status" value="1"/>
</dbReference>
<dbReference type="GO" id="GO:0016579">
    <property type="term" value="P:protein deubiquitination"/>
    <property type="evidence" value="ECO:0007669"/>
    <property type="project" value="InterPro"/>
</dbReference>
<dbReference type="PROSITE" id="PS00972">
    <property type="entry name" value="USP_1"/>
    <property type="match status" value="1"/>
</dbReference>
<sequence>MTGLTNIGNTCYLNATLQCLVHIDELNMFLNQHKPTSILLQEYNDLRLLMLQDHQSITPTRFVKVVHHVCNEKKMDLFTSYDQYDLSEFLRFMINEFHESMKQHVQVPIPSQMTLIDKKCVEMMIRNYSKDFSFIIDYFYGISVSILETTKVESIIPESFFMLDVPIPSAPAVSIYDCIQLYGQPESFEWKDEKTNTYIPATKQIQFWKLPKLMFVVFKRFDNLNHKNNQMIDVPFTITLGSVSYKLICICNHYGSVHGGHYSTVVRKDTWVEFDDGSKTPVPDHKVITSNAYCLLFRKS</sequence>
<dbReference type="AlphaFoldDB" id="A0A6C0BA12"/>
<dbReference type="GO" id="GO:0006508">
    <property type="term" value="P:proteolysis"/>
    <property type="evidence" value="ECO:0007669"/>
    <property type="project" value="UniProtKB-KW"/>
</dbReference>
<evidence type="ECO:0000256" key="1">
    <source>
        <dbReference type="ARBA" id="ARBA00000707"/>
    </source>
</evidence>
<dbReference type="Gene3D" id="3.90.70.10">
    <property type="entry name" value="Cysteine proteinases"/>
    <property type="match status" value="1"/>
</dbReference>
<name>A0A6C0BA12_9ZZZZ</name>
<feature type="domain" description="USP" evidence="8">
    <location>
        <begin position="2"/>
        <end position="300"/>
    </location>
</feature>
<evidence type="ECO:0000259" key="8">
    <source>
        <dbReference type="PROSITE" id="PS50235"/>
    </source>
</evidence>
<evidence type="ECO:0000256" key="3">
    <source>
        <dbReference type="ARBA" id="ARBA00012759"/>
    </source>
</evidence>
<organism evidence="9">
    <name type="scientific">viral metagenome</name>
    <dbReference type="NCBI Taxonomy" id="1070528"/>
    <lineage>
        <taxon>unclassified sequences</taxon>
        <taxon>metagenomes</taxon>
        <taxon>organismal metagenomes</taxon>
    </lineage>
</organism>
<keyword evidence="4" id="KW-0645">Protease</keyword>
<dbReference type="GO" id="GO:0004843">
    <property type="term" value="F:cysteine-type deubiquitinase activity"/>
    <property type="evidence" value="ECO:0007669"/>
    <property type="project" value="UniProtKB-EC"/>
</dbReference>
<comment type="catalytic activity">
    <reaction evidence="1">
        <text>Thiol-dependent hydrolysis of ester, thioester, amide, peptide and isopeptide bonds formed by the C-terminal Gly of ubiquitin (a 76-residue protein attached to proteins as an intracellular targeting signal).</text>
        <dbReference type="EC" id="3.4.19.12"/>
    </reaction>
</comment>
<keyword evidence="7" id="KW-0788">Thiol protease</keyword>
<accession>A0A6C0BA12</accession>
<dbReference type="Pfam" id="PF00443">
    <property type="entry name" value="UCH"/>
    <property type="match status" value="1"/>
</dbReference>
<evidence type="ECO:0000256" key="2">
    <source>
        <dbReference type="ARBA" id="ARBA00009085"/>
    </source>
</evidence>
<keyword evidence="6" id="KW-0378">Hydrolase</keyword>
<evidence type="ECO:0000256" key="5">
    <source>
        <dbReference type="ARBA" id="ARBA00022786"/>
    </source>
</evidence>